<accession>A0A4U0X0T3</accession>
<dbReference type="Proteomes" id="UP000309340">
    <property type="component" value="Unassembled WGS sequence"/>
</dbReference>
<dbReference type="PANTHER" id="PTHR31527">
    <property type="entry name" value="RE64534P"/>
    <property type="match status" value="1"/>
</dbReference>
<name>A0A4U0X0T3_9PEZI</name>
<dbReference type="EMBL" id="NAJQ01000486">
    <property type="protein sequence ID" value="TKA68776.1"/>
    <property type="molecule type" value="Genomic_DNA"/>
</dbReference>
<dbReference type="PANTHER" id="PTHR31527:SF0">
    <property type="entry name" value="RE64534P"/>
    <property type="match status" value="1"/>
</dbReference>
<gene>
    <name evidence="1" type="ORF">B0A55_09570</name>
</gene>
<organism evidence="1 2">
    <name type="scientific">Friedmanniomyces simplex</name>
    <dbReference type="NCBI Taxonomy" id="329884"/>
    <lineage>
        <taxon>Eukaryota</taxon>
        <taxon>Fungi</taxon>
        <taxon>Dikarya</taxon>
        <taxon>Ascomycota</taxon>
        <taxon>Pezizomycotina</taxon>
        <taxon>Dothideomycetes</taxon>
        <taxon>Dothideomycetidae</taxon>
        <taxon>Mycosphaerellales</taxon>
        <taxon>Teratosphaeriaceae</taxon>
        <taxon>Friedmanniomyces</taxon>
    </lineage>
</organism>
<sequence length="154" mass="17410">MSFHHDTDHHFRIVDLYGEQVTDFAGWVKDTKLVEKLSMAHTRLRLLGVPPVVGEYPFSNRDDCAGNIAEVMQPFGMRNHLEVIDPFNIFMNTPNYTLKRLNPSRPGDFMEFKAMKDVIVAVISCPYDMHGVEGRKPTDIAVITGIQLMDATAS</sequence>
<evidence type="ECO:0000313" key="2">
    <source>
        <dbReference type="Proteomes" id="UP000309340"/>
    </source>
</evidence>
<keyword evidence="2" id="KW-1185">Reference proteome</keyword>
<proteinExistence type="predicted"/>
<protein>
    <submittedName>
        <fullName evidence="1">Uncharacterized protein</fullName>
    </submittedName>
</protein>
<comment type="caution">
    <text evidence="1">The sequence shown here is derived from an EMBL/GenBank/DDBJ whole genome shotgun (WGS) entry which is preliminary data.</text>
</comment>
<dbReference type="AlphaFoldDB" id="A0A4U0X0T3"/>
<evidence type="ECO:0000313" key="1">
    <source>
        <dbReference type="EMBL" id="TKA68776.1"/>
    </source>
</evidence>
<reference evidence="1 2" key="1">
    <citation type="submission" date="2017-03" db="EMBL/GenBank/DDBJ databases">
        <title>Genomes of endolithic fungi from Antarctica.</title>
        <authorList>
            <person name="Coleine C."/>
            <person name="Masonjones S."/>
            <person name="Stajich J.E."/>
        </authorList>
    </citation>
    <scope>NUCLEOTIDE SEQUENCE [LARGE SCALE GENOMIC DNA]</scope>
    <source>
        <strain evidence="1 2">CCFEE 5184</strain>
    </source>
</reference>
<dbReference type="OrthoDB" id="504708at2759"/>